<reference evidence="4" key="2">
    <citation type="journal article" date="2022" name="Microbiol. Resour. Announc.">
        <title>Whole-Genome Sequence of Entomortierella parvispora E1425, a Mucoromycotan Fungus Associated with Burkholderiaceae-Related Endosymbiotic Bacteria.</title>
        <authorList>
            <person name="Herlambang A."/>
            <person name="Guo Y."/>
            <person name="Takashima Y."/>
            <person name="Narisawa K."/>
            <person name="Ohta H."/>
            <person name="Nishizawa T."/>
        </authorList>
    </citation>
    <scope>NUCLEOTIDE SEQUENCE</scope>
    <source>
        <strain evidence="4">E1425</strain>
    </source>
</reference>
<keyword evidence="4" id="KW-0396">Initiation factor</keyword>
<gene>
    <name evidence="4" type="ORF">EMPS_01585</name>
</gene>
<dbReference type="InterPro" id="IPR014811">
    <property type="entry name" value="ArgoL1"/>
</dbReference>
<keyword evidence="5" id="KW-1185">Reference proteome</keyword>
<protein>
    <submittedName>
        <fullName evidence="4">Eukaryotic translation initiation factor 2C</fullName>
    </submittedName>
</protein>
<dbReference type="PANTHER" id="PTHR22891">
    <property type="entry name" value="EUKARYOTIC TRANSLATION INITIATION FACTOR 2C"/>
    <property type="match status" value="1"/>
</dbReference>
<feature type="domain" description="Piwi" evidence="3">
    <location>
        <begin position="515"/>
        <end position="816"/>
    </location>
</feature>
<feature type="domain" description="PAZ" evidence="2">
    <location>
        <begin position="227"/>
        <end position="340"/>
    </location>
</feature>
<dbReference type="PROSITE" id="PS50822">
    <property type="entry name" value="PIWI"/>
    <property type="match status" value="1"/>
</dbReference>
<accession>A0A9P3H355</accession>
<organism evidence="4 5">
    <name type="scientific">Entomortierella parvispora</name>
    <dbReference type="NCBI Taxonomy" id="205924"/>
    <lineage>
        <taxon>Eukaryota</taxon>
        <taxon>Fungi</taxon>
        <taxon>Fungi incertae sedis</taxon>
        <taxon>Mucoromycota</taxon>
        <taxon>Mortierellomycotina</taxon>
        <taxon>Mortierellomycetes</taxon>
        <taxon>Mortierellales</taxon>
        <taxon>Mortierellaceae</taxon>
        <taxon>Entomortierella</taxon>
    </lineage>
</organism>
<dbReference type="Pfam" id="PF16486">
    <property type="entry name" value="ArgoN"/>
    <property type="match status" value="1"/>
</dbReference>
<dbReference type="GO" id="GO:0003723">
    <property type="term" value="F:RNA binding"/>
    <property type="evidence" value="ECO:0007669"/>
    <property type="project" value="InterPro"/>
</dbReference>
<dbReference type="CDD" id="cd04657">
    <property type="entry name" value="Piwi_ago-like"/>
    <property type="match status" value="1"/>
</dbReference>
<evidence type="ECO:0000256" key="1">
    <source>
        <dbReference type="RuleBase" id="RU361178"/>
    </source>
</evidence>
<dbReference type="Pfam" id="PF02170">
    <property type="entry name" value="PAZ"/>
    <property type="match status" value="1"/>
</dbReference>
<comment type="caution">
    <text evidence="4">The sequence shown here is derived from an EMBL/GenBank/DDBJ whole genome shotgun (WGS) entry which is preliminary data.</text>
</comment>
<dbReference type="SMART" id="SM00950">
    <property type="entry name" value="Piwi"/>
    <property type="match status" value="1"/>
</dbReference>
<dbReference type="SMART" id="SM01163">
    <property type="entry name" value="DUF1785"/>
    <property type="match status" value="1"/>
</dbReference>
<name>A0A9P3H355_9FUNG</name>
<dbReference type="PROSITE" id="PS50821">
    <property type="entry name" value="PAZ"/>
    <property type="match status" value="1"/>
</dbReference>
<dbReference type="InterPro" id="IPR032474">
    <property type="entry name" value="Argonaute_N"/>
</dbReference>
<dbReference type="InterPro" id="IPR045246">
    <property type="entry name" value="Piwi_ago-like"/>
</dbReference>
<evidence type="ECO:0000259" key="3">
    <source>
        <dbReference type="PROSITE" id="PS50822"/>
    </source>
</evidence>
<dbReference type="CDD" id="cd02846">
    <property type="entry name" value="PAZ_argonaute_like"/>
    <property type="match status" value="1"/>
</dbReference>
<comment type="similarity">
    <text evidence="1">Belongs to the argonaute family.</text>
</comment>
<dbReference type="SUPFAM" id="SSF53098">
    <property type="entry name" value="Ribonuclease H-like"/>
    <property type="match status" value="1"/>
</dbReference>
<dbReference type="EMBL" id="BQFW01000002">
    <property type="protein sequence ID" value="GJJ69239.1"/>
    <property type="molecule type" value="Genomic_DNA"/>
</dbReference>
<dbReference type="InterPro" id="IPR036397">
    <property type="entry name" value="RNaseH_sf"/>
</dbReference>
<keyword evidence="4" id="KW-0648">Protein biosynthesis</keyword>
<dbReference type="OrthoDB" id="10252740at2759"/>
<dbReference type="InterPro" id="IPR032472">
    <property type="entry name" value="ArgoL2"/>
</dbReference>
<dbReference type="GO" id="GO:0003743">
    <property type="term" value="F:translation initiation factor activity"/>
    <property type="evidence" value="ECO:0007669"/>
    <property type="project" value="UniProtKB-KW"/>
</dbReference>
<dbReference type="Pfam" id="PF16487">
    <property type="entry name" value="ArgoMid"/>
    <property type="match status" value="1"/>
</dbReference>
<evidence type="ECO:0000313" key="4">
    <source>
        <dbReference type="EMBL" id="GJJ69239.1"/>
    </source>
</evidence>
<evidence type="ECO:0000313" key="5">
    <source>
        <dbReference type="Proteomes" id="UP000827284"/>
    </source>
</evidence>
<dbReference type="Gene3D" id="3.40.50.2300">
    <property type="match status" value="1"/>
</dbReference>
<sequence length="850" mass="94780">MSTAAPIHLTDVVKRPDVGTAGNKVQVRTNFFEVTNLPTINIHHYDVTISPDVPPPVNRKIFSQFIEKFRVTDLKGVRPVYDGRKNMFSAKSLPFDSKTFEIVLSEDVRPNSKNPTPSFKVKIKKAAEINLEELSRFLKGKSALSNNCLTAIMALDVLIHHEPAMLYQTVGRSFFTPAGSQPLSGGLDVWRGYYQSVRPTSGRMMVNVDVSATAFFQAISLPQMVVKILDLRNTDDLRRSSLNFKKVERVIKGLRIRATHRQLSSKTFKIFGLTNTSAKDTVFNQVVNGKDPNAEPVEVKTNVAAYFKTVYNVALTFPGLPCVIVGRTAMLPLEVCEVVQGQRYHKKLDEKQTADMIKFTCQPPAVRANNIRDGLRILNYDRNDFLKDFGLKVSSEMATIQARILPVPTINYNPASRDPNIRPQFGAWNLIGKKVLRGAKLSSWGVIVFGTEQYVPKAQITAFVRELVVTCNDTGMNIVNKTPPIMYCNPHGDIEAALKDIWTRAGNAVKLKPELIMCILPTTGVPLYAEIKRVTDTVLGISSQCIQTKHTRDAKKQYCANVCLKMNVKLGGINSQLAPKSMPFLEDKPTIFFGADVTHPGPGDTIRPSIACLTASMDGKAARYAAAVRTQTSRQETMADLAEMAEELLRAFFVSNRVKPERILFYRDGVAEGQFAEVMRVEVAALKQAFAKLEAAYKPKLTFVVVQKRHHARFFPMNRDGGDRSGNCLPGTVVDTGITHPFEFDFYLQSHGGLLGTSRPAHYCVLHDENSFKADQLQDISYKLCHLYARCTRTVSMVPPAYYAHLIAARARFHARGENWSDSYSTDTTLSDGPAYARVPKSLTGVMWFM</sequence>
<evidence type="ECO:0000259" key="2">
    <source>
        <dbReference type="PROSITE" id="PS50821"/>
    </source>
</evidence>
<dbReference type="AlphaFoldDB" id="A0A9P3H355"/>
<dbReference type="Pfam" id="PF02171">
    <property type="entry name" value="Piwi"/>
    <property type="match status" value="1"/>
</dbReference>
<dbReference type="InterPro" id="IPR003165">
    <property type="entry name" value="Piwi"/>
</dbReference>
<dbReference type="Pfam" id="PF16488">
    <property type="entry name" value="ArgoL2"/>
    <property type="match status" value="1"/>
</dbReference>
<dbReference type="Pfam" id="PF08699">
    <property type="entry name" value="ArgoL1"/>
    <property type="match status" value="1"/>
</dbReference>
<proteinExistence type="inferred from homology"/>
<dbReference type="Gene3D" id="2.170.260.10">
    <property type="entry name" value="paz domain"/>
    <property type="match status" value="1"/>
</dbReference>
<dbReference type="InterPro" id="IPR032473">
    <property type="entry name" value="Argonaute_Mid_dom"/>
</dbReference>
<dbReference type="Proteomes" id="UP000827284">
    <property type="component" value="Unassembled WGS sequence"/>
</dbReference>
<dbReference type="InterPro" id="IPR036085">
    <property type="entry name" value="PAZ_dom_sf"/>
</dbReference>
<dbReference type="InterPro" id="IPR012337">
    <property type="entry name" value="RNaseH-like_sf"/>
</dbReference>
<dbReference type="Gene3D" id="3.30.420.10">
    <property type="entry name" value="Ribonuclease H-like superfamily/Ribonuclease H"/>
    <property type="match status" value="1"/>
</dbReference>
<dbReference type="InterPro" id="IPR003100">
    <property type="entry name" value="PAZ_dom"/>
</dbReference>
<dbReference type="SUPFAM" id="SSF101690">
    <property type="entry name" value="PAZ domain"/>
    <property type="match status" value="1"/>
</dbReference>
<reference evidence="4" key="1">
    <citation type="submission" date="2021-11" db="EMBL/GenBank/DDBJ databases">
        <authorList>
            <person name="Herlambang A."/>
            <person name="Guo Y."/>
            <person name="Takashima Y."/>
            <person name="Nishizawa T."/>
        </authorList>
    </citation>
    <scope>NUCLEOTIDE SEQUENCE</scope>
    <source>
        <strain evidence="4">E1425</strain>
    </source>
</reference>
<dbReference type="SMART" id="SM00949">
    <property type="entry name" value="PAZ"/>
    <property type="match status" value="1"/>
</dbReference>